<feature type="region of interest" description="Disordered" evidence="2">
    <location>
        <begin position="111"/>
        <end position="136"/>
    </location>
</feature>
<dbReference type="InterPro" id="IPR001138">
    <property type="entry name" value="Zn2Cys6_DnaBD"/>
</dbReference>
<feature type="compositionally biased region" description="Polar residues" evidence="2">
    <location>
        <begin position="29"/>
        <end position="42"/>
    </location>
</feature>
<dbReference type="AlphaFoldDB" id="A0A2T6ZFN9"/>
<accession>A0A2T6ZFN9</accession>
<evidence type="ECO:0000259" key="3">
    <source>
        <dbReference type="PROSITE" id="PS50048"/>
    </source>
</evidence>
<dbReference type="OrthoDB" id="5401558at2759"/>
<dbReference type="Proteomes" id="UP000244722">
    <property type="component" value="Unassembled WGS sequence"/>
</dbReference>
<reference evidence="4 5" key="1">
    <citation type="submission" date="2017-04" db="EMBL/GenBank/DDBJ databases">
        <title>Draft genome sequence of Tuber borchii Vittad., a whitish edible truffle.</title>
        <authorList>
            <consortium name="DOE Joint Genome Institute"/>
            <person name="Murat C."/>
            <person name="Kuo A."/>
            <person name="Barry K.W."/>
            <person name="Clum A."/>
            <person name="Dockter R.B."/>
            <person name="Fauchery L."/>
            <person name="Iotti M."/>
            <person name="Kohler A."/>
            <person name="Labutti K."/>
            <person name="Lindquist E.A."/>
            <person name="Lipzen A."/>
            <person name="Ohm R.A."/>
            <person name="Wang M."/>
            <person name="Grigoriev I.V."/>
            <person name="Zambonelli A."/>
            <person name="Martin F.M."/>
        </authorList>
    </citation>
    <scope>NUCLEOTIDE SEQUENCE [LARGE SCALE GENOMIC DNA]</scope>
    <source>
        <strain evidence="4 5">Tbo3840</strain>
    </source>
</reference>
<feature type="compositionally biased region" description="Pro residues" evidence="2">
    <location>
        <begin position="399"/>
        <end position="412"/>
    </location>
</feature>
<feature type="compositionally biased region" description="Pro residues" evidence="2">
    <location>
        <begin position="247"/>
        <end position="267"/>
    </location>
</feature>
<name>A0A2T6ZFN9_TUBBO</name>
<feature type="compositionally biased region" description="Basic residues" evidence="2">
    <location>
        <begin position="68"/>
        <end position="77"/>
    </location>
</feature>
<feature type="compositionally biased region" description="Low complexity" evidence="2">
    <location>
        <begin position="413"/>
        <end position="426"/>
    </location>
</feature>
<dbReference type="GO" id="GO:0008270">
    <property type="term" value="F:zinc ion binding"/>
    <property type="evidence" value="ECO:0007669"/>
    <property type="project" value="InterPro"/>
</dbReference>
<dbReference type="InterPro" id="IPR036864">
    <property type="entry name" value="Zn2-C6_fun-type_DNA-bd_sf"/>
</dbReference>
<keyword evidence="5" id="KW-1185">Reference proteome</keyword>
<dbReference type="GO" id="GO:0000981">
    <property type="term" value="F:DNA-binding transcription factor activity, RNA polymerase II-specific"/>
    <property type="evidence" value="ECO:0007669"/>
    <property type="project" value="InterPro"/>
</dbReference>
<evidence type="ECO:0000256" key="2">
    <source>
        <dbReference type="SAM" id="MobiDB-lite"/>
    </source>
</evidence>
<evidence type="ECO:0000313" key="4">
    <source>
        <dbReference type="EMBL" id="PUU74307.1"/>
    </source>
</evidence>
<dbReference type="Pfam" id="PF00172">
    <property type="entry name" value="Zn_clus"/>
    <property type="match status" value="1"/>
</dbReference>
<protein>
    <recommendedName>
        <fullName evidence="3">Zn(2)-C6 fungal-type domain-containing protein</fullName>
    </recommendedName>
</protein>
<feature type="compositionally biased region" description="Polar residues" evidence="2">
    <location>
        <begin position="441"/>
        <end position="450"/>
    </location>
</feature>
<feature type="region of interest" description="Disordered" evidence="2">
    <location>
        <begin position="1"/>
        <end position="92"/>
    </location>
</feature>
<proteinExistence type="predicted"/>
<dbReference type="PROSITE" id="PS00463">
    <property type="entry name" value="ZN2_CY6_FUNGAL_1"/>
    <property type="match status" value="1"/>
</dbReference>
<dbReference type="EMBL" id="NESQ01000307">
    <property type="protein sequence ID" value="PUU74307.1"/>
    <property type="molecule type" value="Genomic_DNA"/>
</dbReference>
<dbReference type="SUPFAM" id="SSF57701">
    <property type="entry name" value="Zn2/Cys6 DNA-binding domain"/>
    <property type="match status" value="1"/>
</dbReference>
<feature type="compositionally biased region" description="Basic and acidic residues" evidence="2">
    <location>
        <begin position="456"/>
        <end position="466"/>
    </location>
</feature>
<evidence type="ECO:0000256" key="1">
    <source>
        <dbReference type="ARBA" id="ARBA00023242"/>
    </source>
</evidence>
<dbReference type="SMART" id="SM00066">
    <property type="entry name" value="GAL4"/>
    <property type="match status" value="1"/>
</dbReference>
<feature type="region of interest" description="Disordered" evidence="2">
    <location>
        <begin position="219"/>
        <end position="466"/>
    </location>
</feature>
<dbReference type="CDD" id="cd00067">
    <property type="entry name" value="GAL4"/>
    <property type="match status" value="1"/>
</dbReference>
<feature type="domain" description="Zn(2)-C6 fungal-type" evidence="3">
    <location>
        <begin position="145"/>
        <end position="179"/>
    </location>
</feature>
<feature type="compositionally biased region" description="Pro residues" evidence="2">
    <location>
        <begin position="288"/>
        <end position="305"/>
    </location>
</feature>
<dbReference type="Gene3D" id="4.10.240.10">
    <property type="entry name" value="Zn(2)-C6 fungal-type DNA-binding domain"/>
    <property type="match status" value="1"/>
</dbReference>
<dbReference type="STRING" id="42251.A0A2T6ZFN9"/>
<evidence type="ECO:0000313" key="5">
    <source>
        <dbReference type="Proteomes" id="UP000244722"/>
    </source>
</evidence>
<comment type="caution">
    <text evidence="4">The sequence shown here is derived from an EMBL/GenBank/DDBJ whole genome shotgun (WGS) entry which is preliminary data.</text>
</comment>
<dbReference type="PROSITE" id="PS50048">
    <property type="entry name" value="ZN2_CY6_FUNGAL_2"/>
    <property type="match status" value="1"/>
</dbReference>
<feature type="compositionally biased region" description="Low complexity" evidence="2">
    <location>
        <begin position="223"/>
        <end position="246"/>
    </location>
</feature>
<organism evidence="4 5">
    <name type="scientific">Tuber borchii</name>
    <name type="common">White truffle</name>
    <dbReference type="NCBI Taxonomy" id="42251"/>
    <lineage>
        <taxon>Eukaryota</taxon>
        <taxon>Fungi</taxon>
        <taxon>Dikarya</taxon>
        <taxon>Ascomycota</taxon>
        <taxon>Pezizomycotina</taxon>
        <taxon>Pezizomycetes</taxon>
        <taxon>Pezizales</taxon>
        <taxon>Tuberaceae</taxon>
        <taxon>Tuber</taxon>
    </lineage>
</organism>
<gene>
    <name evidence="4" type="ORF">B9Z19DRAFT_1000921</name>
</gene>
<keyword evidence="1" id="KW-0539">Nucleus</keyword>
<sequence>MSWNPPPNGRHPHQKEWEKTTEDKEQHPGRNNSPPQTESQSHYSDHHVNPAHPHQSQTQHPLPPHLHQSQHHHHHPHPQPPQPPQPSHLSHLPPIQQERPAIEQPEMYANPEPMYPYRISPHQLPGFQQPPNFQQPAPRQRTAIACRYCRRRKIRCSGFESSPDGRCANCLRFNQECVFTPVSSQTQAFVPAHAAYPHNRSAAGGPAVALYGAHGQPLPRNYSSIPPQVPASSAQSSMEFRPSQQYPRPPSPGAGPSRQPPPPPAQPPYGSYEEPMAYESERNRSQEPHPPLLPPPVPGNQPQPHPLQRRSSAGEYQTRYARNDPPSPSSHLLHAQHAYSPPPVSGPPSSSFQAPSYGQGPPPSAASNYYPPGPGASQQRTRSPVGFQSPDRSSGSPHPFHPPMQYPPPPRPTSSGPSPSSPNTHPIPSMQMANLIDPSQPHGQGRNQRTAADGDMLDRLMPRSGL</sequence>
<feature type="compositionally biased region" description="Low complexity" evidence="2">
    <location>
        <begin position="123"/>
        <end position="136"/>
    </location>
</feature>
<feature type="compositionally biased region" description="Basic and acidic residues" evidence="2">
    <location>
        <begin position="14"/>
        <end position="28"/>
    </location>
</feature>